<feature type="compositionally biased region" description="Polar residues" evidence="2">
    <location>
        <begin position="217"/>
        <end position="230"/>
    </location>
</feature>
<proteinExistence type="predicted"/>
<organism evidence="3 4">
    <name type="scientific">Paenibacillus sabuli</name>
    <dbReference type="NCBI Taxonomy" id="2772509"/>
    <lineage>
        <taxon>Bacteria</taxon>
        <taxon>Bacillati</taxon>
        <taxon>Bacillota</taxon>
        <taxon>Bacilli</taxon>
        <taxon>Bacillales</taxon>
        <taxon>Paenibacillaceae</taxon>
        <taxon>Paenibacillus</taxon>
    </lineage>
</organism>
<protein>
    <recommendedName>
        <fullName evidence="5">Spore germination protein PC</fullName>
    </recommendedName>
</protein>
<evidence type="ECO:0008006" key="5">
    <source>
        <dbReference type="Google" id="ProtNLM"/>
    </source>
</evidence>
<evidence type="ECO:0000256" key="1">
    <source>
        <dbReference type="SAM" id="Coils"/>
    </source>
</evidence>
<evidence type="ECO:0000313" key="4">
    <source>
        <dbReference type="Proteomes" id="UP000621560"/>
    </source>
</evidence>
<dbReference type="InterPro" id="IPR019673">
    <property type="entry name" value="Spore_germination_GerPC"/>
</dbReference>
<dbReference type="Proteomes" id="UP000621560">
    <property type="component" value="Unassembled WGS sequence"/>
</dbReference>
<gene>
    <name evidence="3" type="ORF">IDH44_18830</name>
</gene>
<evidence type="ECO:0000256" key="2">
    <source>
        <dbReference type="SAM" id="MobiDB-lite"/>
    </source>
</evidence>
<dbReference type="EMBL" id="JACXIZ010000035">
    <property type="protein sequence ID" value="MBD2847259.1"/>
    <property type="molecule type" value="Genomic_DNA"/>
</dbReference>
<dbReference type="Pfam" id="PF10737">
    <property type="entry name" value="GerPC"/>
    <property type="match status" value="1"/>
</dbReference>
<reference evidence="3" key="1">
    <citation type="submission" date="2020-09" db="EMBL/GenBank/DDBJ databases">
        <title>A novel bacterium of genus Paenibacillus, isolated from South China Sea.</title>
        <authorList>
            <person name="Huang H."/>
            <person name="Mo K."/>
            <person name="Hu Y."/>
        </authorList>
    </citation>
    <scope>NUCLEOTIDE SEQUENCE</scope>
    <source>
        <strain evidence="3">IB182496</strain>
    </source>
</reference>
<feature type="compositionally biased region" description="Polar residues" evidence="2">
    <location>
        <begin position="92"/>
        <end position="111"/>
    </location>
</feature>
<dbReference type="AlphaFoldDB" id="A0A927GSY7"/>
<accession>A0A927GSY7</accession>
<name>A0A927GSY7_9BACL</name>
<feature type="coiled-coil region" evidence="1">
    <location>
        <begin position="11"/>
        <end position="45"/>
    </location>
</feature>
<sequence length="236" mass="26459">MEPPLTWQDWAQRVQQQLYAQARQIEALKRDMTEMQQQFQAIGERPTYRVDRLEYHFDQLKVETLEGTLNIGMTPPSGSELGQEIEQMTVPQPNAPQTSTVASASPQTTPDQDARHTAPQAALRDAERQASEHLSREGQATLEEYARARGLALDPHHCRLILGDVGRQLGPRVRYYIEQIVQRQPDVAGDREALAKQAAAYTAADIDKALRQYVQSLREQGATGNPAETGSNREES</sequence>
<keyword evidence="4" id="KW-1185">Reference proteome</keyword>
<feature type="region of interest" description="Disordered" evidence="2">
    <location>
        <begin position="92"/>
        <end position="136"/>
    </location>
</feature>
<evidence type="ECO:0000313" key="3">
    <source>
        <dbReference type="EMBL" id="MBD2847259.1"/>
    </source>
</evidence>
<keyword evidence="1" id="KW-0175">Coiled coil</keyword>
<feature type="region of interest" description="Disordered" evidence="2">
    <location>
        <begin position="217"/>
        <end position="236"/>
    </location>
</feature>
<feature type="compositionally biased region" description="Basic and acidic residues" evidence="2">
    <location>
        <begin position="124"/>
        <end position="136"/>
    </location>
</feature>
<comment type="caution">
    <text evidence="3">The sequence shown here is derived from an EMBL/GenBank/DDBJ whole genome shotgun (WGS) entry which is preliminary data.</text>
</comment>
<dbReference type="RefSeq" id="WP_190920365.1">
    <property type="nucleotide sequence ID" value="NZ_JACXIZ010000035.1"/>
</dbReference>